<dbReference type="GO" id="GO:0051213">
    <property type="term" value="F:dioxygenase activity"/>
    <property type="evidence" value="ECO:0007669"/>
    <property type="project" value="UniProtKB-KW"/>
</dbReference>
<evidence type="ECO:0000313" key="6">
    <source>
        <dbReference type="EMBL" id="CAL4771356.1"/>
    </source>
</evidence>
<feature type="region of interest" description="Disordered" evidence="2">
    <location>
        <begin position="378"/>
        <end position="409"/>
    </location>
</feature>
<evidence type="ECO:0000256" key="1">
    <source>
        <dbReference type="SAM" id="Coils"/>
    </source>
</evidence>
<name>A0A9P1C2T5_9DINO</name>
<gene>
    <name evidence="4" type="ORF">C1SCF055_LOCUS11601</name>
</gene>
<sequence length="555" mass="62376">MTKSASVARQRVLQLRRKASVKESKPRLTESIDLLGDLAQEIADWSYPLLDEEWHCFAGYLPRAVPEELRPRFFDLVREGTEWLQPTGRWGPLPLRTAWMCALPCTCRYRYGGAEVSPLPFTDWMLEIMASCMRLCGLASHEWPNSCNLNLYMDGEHSVGWHADDEALFQGKHQDCRIISLSLGQTRRFELRCGKDFHCLELKDGDLCTMEGLTQKYYRHRVPKVQGPKIGPRINLTWRWIVQHSNPVCMEANFAQAAPAQATHGQQSPWHCSAEPAAQYPGRNFNPDAVAQRKMQQEQQRFATLLANADSEEEATALKERMSEETKVMMADAAKAELQLYTRCARRLERLAIFSGAQGREDSRNLVQLEGLTVLPNEDGSNVLPVSGPSGDGAESSSDICSEDQEPMPDEEVKVGEYLPLEVPAEASYGQNGYRWHAQIVADDFFHKKLCTAPGQLKPCRAMPHIKLSELLERLAQNERGSWILSGELNQWPGLTNLELVSITCKVRSVVATSIKRLWLQNAKQQDAPSDPVAVLTALHGKKLRSLRAVIAGSL</sequence>
<feature type="domain" description="Fe2OG dioxygenase" evidence="3">
    <location>
        <begin position="143"/>
        <end position="242"/>
    </location>
</feature>
<evidence type="ECO:0000313" key="4">
    <source>
        <dbReference type="EMBL" id="CAI3984044.1"/>
    </source>
</evidence>
<feature type="coiled-coil region" evidence="1">
    <location>
        <begin position="295"/>
        <end position="328"/>
    </location>
</feature>
<dbReference type="InterPro" id="IPR037151">
    <property type="entry name" value="AlkB-like_sf"/>
</dbReference>
<accession>A0A9P1C2T5</accession>
<dbReference type="OrthoDB" id="545910at2759"/>
<dbReference type="EMBL" id="CAMXCT030000857">
    <property type="protein sequence ID" value="CAL4771356.1"/>
    <property type="molecule type" value="Genomic_DNA"/>
</dbReference>
<evidence type="ECO:0000256" key="2">
    <source>
        <dbReference type="SAM" id="MobiDB-lite"/>
    </source>
</evidence>
<evidence type="ECO:0000259" key="3">
    <source>
        <dbReference type="PROSITE" id="PS51471"/>
    </source>
</evidence>
<dbReference type="AlphaFoldDB" id="A0A9P1C2T5"/>
<reference evidence="5" key="2">
    <citation type="submission" date="2024-04" db="EMBL/GenBank/DDBJ databases">
        <authorList>
            <person name="Chen Y."/>
            <person name="Shah S."/>
            <person name="Dougan E. K."/>
            <person name="Thang M."/>
            <person name="Chan C."/>
        </authorList>
    </citation>
    <scope>NUCLEOTIDE SEQUENCE [LARGE SCALE GENOMIC DNA]</scope>
</reference>
<keyword evidence="1" id="KW-0175">Coiled coil</keyword>
<dbReference type="Pfam" id="PF13532">
    <property type="entry name" value="2OG-FeII_Oxy_2"/>
    <property type="match status" value="1"/>
</dbReference>
<protein>
    <submittedName>
        <fullName evidence="6">Alpha-ketoglutarate-dependent dioxygenase alkB homolog 3 (Alkylated DNA repair protein alkB homolog 3) (MAbh3)</fullName>
    </submittedName>
</protein>
<dbReference type="InterPro" id="IPR005123">
    <property type="entry name" value="Oxoglu/Fe-dep_dioxygenase_dom"/>
</dbReference>
<comment type="caution">
    <text evidence="4">The sequence shown here is derived from an EMBL/GenBank/DDBJ whole genome shotgun (WGS) entry which is preliminary data.</text>
</comment>
<dbReference type="PANTHER" id="PTHR31212:SF4">
    <property type="entry name" value="ALPHA-KETOGLUTARATE-DEPENDENT DIOXYGENASE ALKB HOMOLOG 3"/>
    <property type="match status" value="1"/>
</dbReference>
<dbReference type="SUPFAM" id="SSF51197">
    <property type="entry name" value="Clavaminate synthase-like"/>
    <property type="match status" value="1"/>
</dbReference>
<dbReference type="PANTHER" id="PTHR31212">
    <property type="entry name" value="ALPHA-KETOGLUTARATE-DEPENDENT DIOXYGENASE ALKB HOMOLOG 3"/>
    <property type="match status" value="1"/>
</dbReference>
<dbReference type="PROSITE" id="PS51471">
    <property type="entry name" value="FE2OG_OXY"/>
    <property type="match status" value="1"/>
</dbReference>
<keyword evidence="7" id="KW-1185">Reference proteome</keyword>
<dbReference type="EMBL" id="CAMXCT020000857">
    <property type="protein sequence ID" value="CAL1137419.1"/>
    <property type="molecule type" value="Genomic_DNA"/>
</dbReference>
<proteinExistence type="predicted"/>
<dbReference type="EMBL" id="CAMXCT010000857">
    <property type="protein sequence ID" value="CAI3984044.1"/>
    <property type="molecule type" value="Genomic_DNA"/>
</dbReference>
<keyword evidence="6" id="KW-0560">Oxidoreductase</keyword>
<organism evidence="4">
    <name type="scientific">Cladocopium goreaui</name>
    <dbReference type="NCBI Taxonomy" id="2562237"/>
    <lineage>
        <taxon>Eukaryota</taxon>
        <taxon>Sar</taxon>
        <taxon>Alveolata</taxon>
        <taxon>Dinophyceae</taxon>
        <taxon>Suessiales</taxon>
        <taxon>Symbiodiniaceae</taxon>
        <taxon>Cladocopium</taxon>
    </lineage>
</organism>
<dbReference type="InterPro" id="IPR032854">
    <property type="entry name" value="ALKBH3"/>
</dbReference>
<evidence type="ECO:0000313" key="7">
    <source>
        <dbReference type="Proteomes" id="UP001152797"/>
    </source>
</evidence>
<evidence type="ECO:0000313" key="5">
    <source>
        <dbReference type="EMBL" id="CAL1137419.1"/>
    </source>
</evidence>
<dbReference type="GO" id="GO:0006307">
    <property type="term" value="P:DNA alkylation repair"/>
    <property type="evidence" value="ECO:0007669"/>
    <property type="project" value="InterPro"/>
</dbReference>
<dbReference type="InterPro" id="IPR027450">
    <property type="entry name" value="AlkB-like"/>
</dbReference>
<keyword evidence="6" id="KW-0223">Dioxygenase</keyword>
<dbReference type="Proteomes" id="UP001152797">
    <property type="component" value="Unassembled WGS sequence"/>
</dbReference>
<dbReference type="Gene3D" id="2.60.120.590">
    <property type="entry name" value="Alpha-ketoglutarate-dependent dioxygenase AlkB-like"/>
    <property type="match status" value="1"/>
</dbReference>
<reference evidence="4" key="1">
    <citation type="submission" date="2022-10" db="EMBL/GenBank/DDBJ databases">
        <authorList>
            <person name="Chen Y."/>
            <person name="Dougan E. K."/>
            <person name="Chan C."/>
            <person name="Rhodes N."/>
            <person name="Thang M."/>
        </authorList>
    </citation>
    <scope>NUCLEOTIDE SEQUENCE</scope>
</reference>